<dbReference type="EMBL" id="BATJ01000007">
    <property type="protein sequence ID" value="GAD67222.1"/>
    <property type="molecule type" value="Genomic_DNA"/>
</dbReference>
<organism evidence="3 4">
    <name type="scientific">Vibrio proteolyticus NBRC 13287</name>
    <dbReference type="NCBI Taxonomy" id="1219065"/>
    <lineage>
        <taxon>Bacteria</taxon>
        <taxon>Pseudomonadati</taxon>
        <taxon>Pseudomonadota</taxon>
        <taxon>Gammaproteobacteria</taxon>
        <taxon>Vibrionales</taxon>
        <taxon>Vibrionaceae</taxon>
        <taxon>Vibrio</taxon>
    </lineage>
</organism>
<dbReference type="STRING" id="1219065.VPR01S_07_00210"/>
<dbReference type="AlphaFoldDB" id="U3A1J9"/>
<sequence length="187" mass="19378">MQLKQSAIALLVTSLFISGGALAYGGSQGSDGGDIDDSYNQENGSNNHFHSNNGDDNNTISTNDGNDGNTWTSLSNEQTFMNEQSWSNKQSLEISVDMDTVVAQNDLSGEVSDTSVSYGATSSPAQSRGRGHGHDNSEECCGGLTVNHSNSLGGFNSAAGISTVAQNAGNNSLIQQAVSTNASVFTD</sequence>
<feature type="signal peptide" evidence="2">
    <location>
        <begin position="1"/>
        <end position="23"/>
    </location>
</feature>
<feature type="compositionally biased region" description="Low complexity" evidence="1">
    <location>
        <begin position="43"/>
        <end position="58"/>
    </location>
</feature>
<dbReference type="RefSeq" id="WP_021705197.1">
    <property type="nucleotide sequence ID" value="NZ_BATJ01000007.1"/>
</dbReference>
<evidence type="ECO:0000256" key="2">
    <source>
        <dbReference type="SAM" id="SignalP"/>
    </source>
</evidence>
<evidence type="ECO:0000313" key="3">
    <source>
        <dbReference type="EMBL" id="GAD67222.1"/>
    </source>
</evidence>
<keyword evidence="2" id="KW-0732">Signal</keyword>
<gene>
    <name evidence="3" type="ORF">VPR01S_07_00210</name>
</gene>
<comment type="caution">
    <text evidence="3">The sequence shown here is derived from an EMBL/GenBank/DDBJ whole genome shotgun (WGS) entry which is preliminary data.</text>
</comment>
<proteinExistence type="predicted"/>
<name>U3A1J9_VIBPR</name>
<evidence type="ECO:0000313" key="4">
    <source>
        <dbReference type="Proteomes" id="UP000016570"/>
    </source>
</evidence>
<evidence type="ECO:0000256" key="1">
    <source>
        <dbReference type="SAM" id="MobiDB-lite"/>
    </source>
</evidence>
<reference evidence="3 4" key="1">
    <citation type="submission" date="2013-09" db="EMBL/GenBank/DDBJ databases">
        <title>Whole genome shotgun sequence of Vibrio proteolyticus NBRC 13287.</title>
        <authorList>
            <person name="Isaki S."/>
            <person name="Hosoyama A."/>
            <person name="Numata M."/>
            <person name="Hashimoto M."/>
            <person name="Hosoyama Y."/>
            <person name="Tsuchikane K."/>
            <person name="Noguchi M."/>
            <person name="Hirakata S."/>
            <person name="Ichikawa N."/>
            <person name="Ohji S."/>
            <person name="Yamazoe A."/>
            <person name="Fujita N."/>
        </authorList>
    </citation>
    <scope>NUCLEOTIDE SEQUENCE [LARGE SCALE GENOMIC DNA]</scope>
    <source>
        <strain evidence="3 4">NBRC 13287</strain>
    </source>
</reference>
<feature type="compositionally biased region" description="Polar residues" evidence="1">
    <location>
        <begin position="59"/>
        <end position="74"/>
    </location>
</feature>
<feature type="compositionally biased region" description="Polar residues" evidence="1">
    <location>
        <begin position="111"/>
        <end position="126"/>
    </location>
</feature>
<keyword evidence="4" id="KW-1185">Reference proteome</keyword>
<feature type="chain" id="PRO_5004637570" evidence="2">
    <location>
        <begin position="24"/>
        <end position="187"/>
    </location>
</feature>
<dbReference type="eggNOG" id="ENOG502ZBDU">
    <property type="taxonomic scope" value="Bacteria"/>
</dbReference>
<protein>
    <submittedName>
        <fullName evidence="3">Uncharacterized protein</fullName>
    </submittedName>
</protein>
<dbReference type="Proteomes" id="UP000016570">
    <property type="component" value="Unassembled WGS sequence"/>
</dbReference>
<feature type="region of interest" description="Disordered" evidence="1">
    <location>
        <begin position="111"/>
        <end position="136"/>
    </location>
</feature>
<feature type="region of interest" description="Disordered" evidence="1">
    <location>
        <begin position="27"/>
        <end position="74"/>
    </location>
</feature>
<accession>U3A1J9</accession>